<sequence length="292" mass="32941">MFKITYSHIRRMKQGDTLIRFSPERSDRVQLQSLSGSLMPDLIHEYDRGNNGLISAGSLYEAAVWTGFSESPAEPAHRDGIETGLPDGRYEFALRDLYGIVDDWLFQAIMRSSQILYWRRRTRFCGLCGSPAVPGEDDLSMVCTECGETYYPQIAPAVIVAIRNGNKLLMVRNRKRPKGFYGLVAGFVEAGESLEEAVHREVFEETNLRVTNLEYARSQSWPFPNSHMIAFTADYAEGEIEFLDGELVEAEWFSPEEIPNRMPGFSVGSKLVAEFIRSQGVQSSRDTETPGN</sequence>
<proteinExistence type="predicted"/>
<dbReference type="InterPro" id="IPR015797">
    <property type="entry name" value="NUDIX_hydrolase-like_dom_sf"/>
</dbReference>
<dbReference type="HOGENOM" id="CLU_037162_0_1_12"/>
<name>V5WMF3_9SPIO</name>
<dbReference type="OrthoDB" id="9787476at2"/>
<evidence type="ECO:0000313" key="9">
    <source>
        <dbReference type="Proteomes" id="UP000018680"/>
    </source>
</evidence>
<evidence type="ECO:0000256" key="3">
    <source>
        <dbReference type="ARBA" id="ARBA00022723"/>
    </source>
</evidence>
<gene>
    <name evidence="8" type="ORF">L21SP2_3494</name>
</gene>
<dbReference type="Pfam" id="PF00293">
    <property type="entry name" value="NUDIX"/>
    <property type="match status" value="1"/>
</dbReference>
<evidence type="ECO:0000256" key="6">
    <source>
        <dbReference type="ARBA" id="ARBA00023027"/>
    </source>
</evidence>
<dbReference type="EMBL" id="CP006939">
    <property type="protein sequence ID" value="AHC16830.1"/>
    <property type="molecule type" value="Genomic_DNA"/>
</dbReference>
<reference evidence="8 9" key="1">
    <citation type="journal article" date="2015" name="Stand. Genomic Sci.">
        <title>Complete genome sequence and description of Salinispira pacifica gen. nov., sp. nov., a novel spirochaete isolated form a hypersaline microbial mat.</title>
        <authorList>
            <person name="Ben Hania W."/>
            <person name="Joseph M."/>
            <person name="Schumann P."/>
            <person name="Bunk B."/>
            <person name="Fiebig A."/>
            <person name="Sproer C."/>
            <person name="Klenk H.P."/>
            <person name="Fardeau M.L."/>
            <person name="Spring S."/>
        </authorList>
    </citation>
    <scope>NUCLEOTIDE SEQUENCE [LARGE SCALE GENOMIC DNA]</scope>
    <source>
        <strain evidence="8 9">L21-RPul-D2</strain>
    </source>
</reference>
<evidence type="ECO:0000256" key="4">
    <source>
        <dbReference type="ARBA" id="ARBA00022801"/>
    </source>
</evidence>
<dbReference type="GO" id="GO:0046872">
    <property type="term" value="F:metal ion binding"/>
    <property type="evidence" value="ECO:0007669"/>
    <property type="project" value="UniProtKB-KW"/>
</dbReference>
<dbReference type="GO" id="GO:0016787">
    <property type="term" value="F:hydrolase activity"/>
    <property type="evidence" value="ECO:0007669"/>
    <property type="project" value="UniProtKB-KW"/>
</dbReference>
<dbReference type="SUPFAM" id="SSF55811">
    <property type="entry name" value="Nudix"/>
    <property type="match status" value="1"/>
</dbReference>
<dbReference type="InterPro" id="IPR000086">
    <property type="entry name" value="NUDIX_hydrolase_dom"/>
</dbReference>
<dbReference type="KEGG" id="slr:L21SP2_3494"/>
<accession>V5WMF3</accession>
<dbReference type="STRING" id="1307761.L21SP2_3494"/>
<keyword evidence="5" id="KW-0460">Magnesium</keyword>
<dbReference type="CDD" id="cd03429">
    <property type="entry name" value="NUDIX_NADH_pyrophosphatase_Nudt13"/>
    <property type="match status" value="1"/>
</dbReference>
<evidence type="ECO:0000256" key="5">
    <source>
        <dbReference type="ARBA" id="ARBA00022842"/>
    </source>
</evidence>
<comment type="cofactor">
    <cofactor evidence="1">
        <name>Mg(2+)</name>
        <dbReference type="ChEBI" id="CHEBI:18420"/>
    </cofactor>
</comment>
<dbReference type="Pfam" id="PF09297">
    <property type="entry name" value="Zn_ribbon_NUD"/>
    <property type="match status" value="1"/>
</dbReference>
<dbReference type="Gene3D" id="3.90.79.10">
    <property type="entry name" value="Nucleoside Triphosphate Pyrophosphohydrolase"/>
    <property type="match status" value="1"/>
</dbReference>
<dbReference type="NCBIfam" id="NF001299">
    <property type="entry name" value="PRK00241.1"/>
    <property type="match status" value="1"/>
</dbReference>
<feature type="domain" description="Nudix hydrolase" evidence="7">
    <location>
        <begin position="152"/>
        <end position="275"/>
    </location>
</feature>
<dbReference type="EC" id="3.6.1.22" evidence="2"/>
<dbReference type="InterPro" id="IPR020084">
    <property type="entry name" value="NUDIX_hydrolase_CS"/>
</dbReference>
<dbReference type="Gene3D" id="3.90.79.20">
    <property type="match status" value="1"/>
</dbReference>
<keyword evidence="4 8" id="KW-0378">Hydrolase</keyword>
<dbReference type="PROSITE" id="PS00893">
    <property type="entry name" value="NUDIX_BOX"/>
    <property type="match status" value="1"/>
</dbReference>
<dbReference type="Proteomes" id="UP000018680">
    <property type="component" value="Chromosome"/>
</dbReference>
<dbReference type="PANTHER" id="PTHR11383">
    <property type="entry name" value="NUCLEOSIDE DIPHOSPHATE-LINKED MOIETY X MOTIF 13"/>
    <property type="match status" value="1"/>
</dbReference>
<evidence type="ECO:0000313" key="8">
    <source>
        <dbReference type="EMBL" id="AHC16830.1"/>
    </source>
</evidence>
<keyword evidence="9" id="KW-1185">Reference proteome</keyword>
<evidence type="ECO:0000256" key="2">
    <source>
        <dbReference type="ARBA" id="ARBA00012381"/>
    </source>
</evidence>
<dbReference type="AlphaFoldDB" id="V5WMF3"/>
<keyword evidence="6" id="KW-0520">NAD</keyword>
<dbReference type="PATRIC" id="fig|1307761.3.peg.3483"/>
<dbReference type="PANTHER" id="PTHR11383:SF3">
    <property type="entry name" value="NAD(P)H PYROPHOSPHATASE NUDT13, MITOCHONDRIAL"/>
    <property type="match status" value="1"/>
</dbReference>
<dbReference type="PROSITE" id="PS51462">
    <property type="entry name" value="NUDIX"/>
    <property type="match status" value="1"/>
</dbReference>
<dbReference type="InterPro" id="IPR049734">
    <property type="entry name" value="NudC-like_C"/>
</dbReference>
<organism evidence="8 9">
    <name type="scientific">Salinispira pacifica</name>
    <dbReference type="NCBI Taxonomy" id="1307761"/>
    <lineage>
        <taxon>Bacteria</taxon>
        <taxon>Pseudomonadati</taxon>
        <taxon>Spirochaetota</taxon>
        <taxon>Spirochaetia</taxon>
        <taxon>Spirochaetales</taxon>
        <taxon>Spirochaetaceae</taxon>
        <taxon>Salinispira</taxon>
    </lineage>
</organism>
<evidence type="ECO:0000259" key="7">
    <source>
        <dbReference type="PROSITE" id="PS51462"/>
    </source>
</evidence>
<dbReference type="eggNOG" id="COG2816">
    <property type="taxonomic scope" value="Bacteria"/>
</dbReference>
<keyword evidence="3" id="KW-0479">Metal-binding</keyword>
<evidence type="ECO:0000256" key="1">
    <source>
        <dbReference type="ARBA" id="ARBA00001946"/>
    </source>
</evidence>
<dbReference type="InterPro" id="IPR015376">
    <property type="entry name" value="Znr_NADH_PPase"/>
</dbReference>
<dbReference type="RefSeq" id="WP_024269716.1">
    <property type="nucleotide sequence ID" value="NC_023035.1"/>
</dbReference>
<protein>
    <recommendedName>
        <fullName evidence="2">NAD(+) diphosphatase</fullName>
        <ecNumber evidence="2">3.6.1.22</ecNumber>
    </recommendedName>
</protein>